<dbReference type="Proteomes" id="UP000028547">
    <property type="component" value="Unassembled WGS sequence"/>
</dbReference>
<dbReference type="AlphaFoldDB" id="A0A084SRN7"/>
<evidence type="ECO:0000313" key="1">
    <source>
        <dbReference type="EMBL" id="KFA91122.1"/>
    </source>
</evidence>
<accession>A0A084SRN7</accession>
<comment type="caution">
    <text evidence="1">The sequence shown here is derived from an EMBL/GenBank/DDBJ whole genome shotgun (WGS) entry which is preliminary data.</text>
</comment>
<dbReference type="EMBL" id="JPMI01000161">
    <property type="protein sequence ID" value="KFA91122.1"/>
    <property type="molecule type" value="Genomic_DNA"/>
</dbReference>
<protein>
    <submittedName>
        <fullName evidence="1">Uncharacterized protein</fullName>
    </submittedName>
</protein>
<name>A0A084SRN7_9BACT</name>
<proteinExistence type="predicted"/>
<gene>
    <name evidence="1" type="ORF">Q664_24140</name>
</gene>
<organism evidence="1 2">
    <name type="scientific">Archangium violaceum Cb vi76</name>
    <dbReference type="NCBI Taxonomy" id="1406225"/>
    <lineage>
        <taxon>Bacteria</taxon>
        <taxon>Pseudomonadati</taxon>
        <taxon>Myxococcota</taxon>
        <taxon>Myxococcia</taxon>
        <taxon>Myxococcales</taxon>
        <taxon>Cystobacterineae</taxon>
        <taxon>Archangiaceae</taxon>
        <taxon>Archangium</taxon>
    </lineage>
</organism>
<reference evidence="1 2" key="1">
    <citation type="submission" date="2014-07" db="EMBL/GenBank/DDBJ databases">
        <title>Draft Genome Sequence of Gephyronic Acid Producer, Cystobacter violaceus Strain Cb vi76.</title>
        <authorList>
            <person name="Stevens D.C."/>
            <person name="Young J."/>
            <person name="Carmichael R."/>
            <person name="Tan J."/>
            <person name="Taylor R.E."/>
        </authorList>
    </citation>
    <scope>NUCLEOTIDE SEQUENCE [LARGE SCALE GENOMIC DNA]</scope>
    <source>
        <strain evidence="1 2">Cb vi76</strain>
    </source>
</reference>
<sequence length="157" mass="16887">MNACFFSCGRASPSLCVAVQPGGQHVGCHSVLRGRGRNSGQGGCMAGIQGMEGLSTAQVQDELRRGGRFVVFEYCVSFFVTTMRRSSDVYFVRAGQGTFGLSLGYTLLSLLLGWWGIPWGFIYTPACLSTNLHGGRDVTELVVASLTAPRYDPSLGY</sequence>
<evidence type="ECO:0000313" key="2">
    <source>
        <dbReference type="Proteomes" id="UP000028547"/>
    </source>
</evidence>